<feature type="region of interest" description="Disordered" evidence="1">
    <location>
        <begin position="106"/>
        <end position="147"/>
    </location>
</feature>
<evidence type="ECO:0000313" key="2">
    <source>
        <dbReference type="EMBL" id="KAJ1108243.1"/>
    </source>
</evidence>
<reference evidence="2" key="1">
    <citation type="journal article" date="2022" name="bioRxiv">
        <title>Sequencing and chromosome-scale assembly of the giantPleurodeles waltlgenome.</title>
        <authorList>
            <person name="Brown T."/>
            <person name="Elewa A."/>
            <person name="Iarovenko S."/>
            <person name="Subramanian E."/>
            <person name="Araus A.J."/>
            <person name="Petzold A."/>
            <person name="Susuki M."/>
            <person name="Suzuki K.-i.T."/>
            <person name="Hayashi T."/>
            <person name="Toyoda A."/>
            <person name="Oliveira C."/>
            <person name="Osipova E."/>
            <person name="Leigh N.D."/>
            <person name="Simon A."/>
            <person name="Yun M.H."/>
        </authorList>
    </citation>
    <scope>NUCLEOTIDE SEQUENCE</scope>
    <source>
        <strain evidence="2">20211129_DDA</strain>
        <tissue evidence="2">Liver</tissue>
    </source>
</reference>
<proteinExistence type="predicted"/>
<gene>
    <name evidence="2" type="ORF">NDU88_005624</name>
</gene>
<dbReference type="EMBL" id="JANPWB010000013">
    <property type="protein sequence ID" value="KAJ1108243.1"/>
    <property type="molecule type" value="Genomic_DNA"/>
</dbReference>
<evidence type="ECO:0000256" key="1">
    <source>
        <dbReference type="SAM" id="MobiDB-lite"/>
    </source>
</evidence>
<name>A0AAV7N1T1_PLEWA</name>
<keyword evidence="3" id="KW-1185">Reference proteome</keyword>
<dbReference type="AlphaFoldDB" id="A0AAV7N1T1"/>
<comment type="caution">
    <text evidence="2">The sequence shown here is derived from an EMBL/GenBank/DDBJ whole genome shotgun (WGS) entry which is preliminary data.</text>
</comment>
<protein>
    <submittedName>
        <fullName evidence="2">Uncharacterized protein</fullName>
    </submittedName>
</protein>
<accession>A0AAV7N1T1</accession>
<organism evidence="2 3">
    <name type="scientific">Pleurodeles waltl</name>
    <name type="common">Iberian ribbed newt</name>
    <dbReference type="NCBI Taxonomy" id="8319"/>
    <lineage>
        <taxon>Eukaryota</taxon>
        <taxon>Metazoa</taxon>
        <taxon>Chordata</taxon>
        <taxon>Craniata</taxon>
        <taxon>Vertebrata</taxon>
        <taxon>Euteleostomi</taxon>
        <taxon>Amphibia</taxon>
        <taxon>Batrachia</taxon>
        <taxon>Caudata</taxon>
        <taxon>Salamandroidea</taxon>
        <taxon>Salamandridae</taxon>
        <taxon>Pleurodelinae</taxon>
        <taxon>Pleurodeles</taxon>
    </lineage>
</organism>
<evidence type="ECO:0000313" key="3">
    <source>
        <dbReference type="Proteomes" id="UP001066276"/>
    </source>
</evidence>
<dbReference type="Proteomes" id="UP001066276">
    <property type="component" value="Chromosome 9"/>
</dbReference>
<sequence>MPPPTLSPGPHSGLFSCASHLAHVVLACRAAGLNSASALVPLAHCQMSHFPSLLSKGAAQHRWPDHLVPPTATGPLGGKSHTSPFSWARSARPVLLGKPFDCPPRGQSLGGSVSEHRSSEQRPQLCPGAPLGLGPASQHVSSLSSDPGRFWPRPLPHPVTSRGRHTVSLPPGCYVVWCSAIARSSRLEDSRSSALGASLGRPLPAGPVGFHQSICGSLSYSRPPLGSQGRCDHGGGVLDVGYWGF</sequence>